<keyword evidence="1" id="KW-0812">Transmembrane</keyword>
<dbReference type="Proteomes" id="UP000032680">
    <property type="component" value="Unassembled WGS sequence"/>
</dbReference>
<evidence type="ECO:0000313" key="3">
    <source>
        <dbReference type="Proteomes" id="UP000032680"/>
    </source>
</evidence>
<keyword evidence="3" id="KW-1185">Reference proteome</keyword>
<feature type="transmembrane region" description="Helical" evidence="1">
    <location>
        <begin position="54"/>
        <end position="78"/>
    </location>
</feature>
<dbReference type="EMBL" id="BANB01000132">
    <property type="protein sequence ID" value="GAN76627.1"/>
    <property type="molecule type" value="Genomic_DNA"/>
</dbReference>
<sequence>MSEEAGQAPALPPPPAIVSAVPVADPPPRVPVWRHGLRIGWHVGSGMGGHAGRLLHGLGAMLLASVIILSAGFGGMAWRLSRGPLQSPLLARWLEHVADRDERPIRLHVGSASVQWAGFTQGAGSPLVIRLGHVTASDANGRSIMDVPSGMISLSLGELLLGRLRPREVQVDRARLTLQRGPDGTLTLDLGGVTPETSSANPADALFTELARPPQAGRWGGPLLERPRGPPQMRRLNELRRVRIIDARLTLIDKQLGVTWEAPSATIDLTRAAQGGVKGYAAVMLALADQQAKLTVTADLLPGGAQTHLTVRLADVTPAAILRSTGGRLAALAALDAPVTLAAEATLGPHLGLRTGTLAINTGAGLISLPHGDLRLLGGHGVITASGGQFTLRGGMLRVAARETAQPSVITAAGTARREGDGWGAQLALGVDRVAFIDLPVLWPHGAGGPGARSWVTENVTSGVAHDGHFTVALKSGPGLNDIDLVAAGGSLAADDITVHWLRPIPPVEHVRATLEVLDPDRIRLTFVGGHEQALIPADAGRPGGGIALRGSTMEITGVSHPHQVGVIDLDLAGSLGEAVALLSQPRLHLLADHPIGVHDPQGEAAVTIHVRVPLETKVSIDDIALRIGAHLTQVRLPAILTGHDLDHGTAELTADNVGLHAEGQAHLAGIPARFTGALDFRPGPPGEITQRLTASARPTGAQLAAAGLDVKTVMTGPVGLRATYAAQRDGAAELTIDADLTEAAMKATFLEWSKAAGRPAKASLRARLTHDRLAGIDRLSLEGDGLSVHGTASYAPGGASVLRLDHIVIGATDGRGTIRFPGRPGGPIRADIDGSQIDLSARFSHAGATPPANSAPGPAYVVDARFARALMGRGQSVTGVAVHAESDGRTLDRVRLDGATVPNGAFHLDIAPDPGGRRLTVTAANAGQLLRALDVFQTMDGGALSINGRFADRVPAHPLAGAATIRDFRIRNTPFMAKLLQGMTLYGLLDMLNGPGLGFTRLEAPFTLAGDHLALGGSRIYNAALGMTATGSIMLGSDVADLQGTIVPAYFFNSLLGRVPLVGKLFSPERGGGLFAADFTVKGKLADPAVSVNPLSVLTPGYLRRLFGMF</sequence>
<name>A0A0D6P4Q0_9PROT</name>
<keyword evidence="1" id="KW-0472">Membrane</keyword>
<comment type="caution">
    <text evidence="2">The sequence shown here is derived from an EMBL/GenBank/DDBJ whole genome shotgun (WGS) entry which is preliminary data.</text>
</comment>
<dbReference type="AlphaFoldDB" id="A0A0D6P4Q0"/>
<reference evidence="2 3" key="1">
    <citation type="submission" date="2012-11" db="EMBL/GenBank/DDBJ databases">
        <title>Whole genome sequence of Acidisphaera rubrifaciens HS-AP3.</title>
        <authorList>
            <person name="Azuma Y."/>
            <person name="Higashiura N."/>
            <person name="Hirakawa H."/>
            <person name="Matsushita K."/>
        </authorList>
    </citation>
    <scope>NUCLEOTIDE SEQUENCE [LARGE SCALE GENOMIC DNA]</scope>
    <source>
        <strain evidence="2 3">HS-AP3</strain>
    </source>
</reference>
<dbReference type="OrthoDB" id="7161641at2"/>
<gene>
    <name evidence="2" type="ORF">Asru_0132_10</name>
</gene>
<protein>
    <submittedName>
        <fullName evidence="2">Uncharacterized protein</fullName>
    </submittedName>
</protein>
<evidence type="ECO:0000313" key="2">
    <source>
        <dbReference type="EMBL" id="GAN76627.1"/>
    </source>
</evidence>
<proteinExistence type="predicted"/>
<keyword evidence="1" id="KW-1133">Transmembrane helix</keyword>
<evidence type="ECO:0000256" key="1">
    <source>
        <dbReference type="SAM" id="Phobius"/>
    </source>
</evidence>
<organism evidence="2 3">
    <name type="scientific">Acidisphaera rubrifaciens HS-AP3</name>
    <dbReference type="NCBI Taxonomy" id="1231350"/>
    <lineage>
        <taxon>Bacteria</taxon>
        <taxon>Pseudomonadati</taxon>
        <taxon>Pseudomonadota</taxon>
        <taxon>Alphaproteobacteria</taxon>
        <taxon>Acetobacterales</taxon>
        <taxon>Acetobacteraceae</taxon>
        <taxon>Acidisphaera</taxon>
    </lineage>
</organism>
<dbReference type="RefSeq" id="WP_148360361.1">
    <property type="nucleotide sequence ID" value="NZ_BANB01000132.1"/>
</dbReference>
<accession>A0A0D6P4Q0</accession>